<dbReference type="OrthoDB" id="7490362at2759"/>
<keyword evidence="2" id="KW-1185">Reference proteome</keyword>
<sequence>MQPGAVERGVTYQSIIAEAKAKIKLSDLGLQSVTLRQAATDARLFEVAGTVSDSAEKADALAAKMREILNPKDLSHLGDQ</sequence>
<comment type="caution">
    <text evidence="1">The sequence shown here is derived from an EMBL/GenBank/DDBJ whole genome shotgun (WGS) entry which is preliminary data.</text>
</comment>
<organism evidence="1 2">
    <name type="scientific">Parnassius apollo</name>
    <name type="common">Apollo butterfly</name>
    <name type="synonym">Papilio apollo</name>
    <dbReference type="NCBI Taxonomy" id="110799"/>
    <lineage>
        <taxon>Eukaryota</taxon>
        <taxon>Metazoa</taxon>
        <taxon>Ecdysozoa</taxon>
        <taxon>Arthropoda</taxon>
        <taxon>Hexapoda</taxon>
        <taxon>Insecta</taxon>
        <taxon>Pterygota</taxon>
        <taxon>Neoptera</taxon>
        <taxon>Endopterygota</taxon>
        <taxon>Lepidoptera</taxon>
        <taxon>Glossata</taxon>
        <taxon>Ditrysia</taxon>
        <taxon>Papilionoidea</taxon>
        <taxon>Papilionidae</taxon>
        <taxon>Parnassiinae</taxon>
        <taxon>Parnassini</taxon>
        <taxon>Parnassius</taxon>
        <taxon>Parnassius</taxon>
    </lineage>
</organism>
<gene>
    <name evidence="1" type="ORF">PAPOLLO_LOCUS12949</name>
</gene>
<evidence type="ECO:0000313" key="2">
    <source>
        <dbReference type="Proteomes" id="UP000691718"/>
    </source>
</evidence>
<dbReference type="AlphaFoldDB" id="A0A8S3X190"/>
<proteinExistence type="predicted"/>
<protein>
    <submittedName>
        <fullName evidence="1">(apollo) hypothetical protein</fullName>
    </submittedName>
</protein>
<dbReference type="Proteomes" id="UP000691718">
    <property type="component" value="Unassembled WGS sequence"/>
</dbReference>
<name>A0A8S3X190_PARAO</name>
<dbReference type="EMBL" id="CAJQZP010000920">
    <property type="protein sequence ID" value="CAG4996165.1"/>
    <property type="molecule type" value="Genomic_DNA"/>
</dbReference>
<evidence type="ECO:0000313" key="1">
    <source>
        <dbReference type="EMBL" id="CAG4996165.1"/>
    </source>
</evidence>
<reference evidence="1" key="1">
    <citation type="submission" date="2021-04" db="EMBL/GenBank/DDBJ databases">
        <authorList>
            <person name="Tunstrom K."/>
        </authorList>
    </citation>
    <scope>NUCLEOTIDE SEQUENCE</scope>
</reference>
<accession>A0A8S3X190</accession>